<comment type="caution">
    <text evidence="5">The sequence shown here is derived from an EMBL/GenBank/DDBJ whole genome shotgun (WGS) entry which is preliminary data.</text>
</comment>
<dbReference type="PANTHER" id="PTHR33867:SF1">
    <property type="entry name" value="RIBOSOME MATURATION FACTOR RIMP"/>
    <property type="match status" value="1"/>
</dbReference>
<dbReference type="Pfam" id="PF02576">
    <property type="entry name" value="RimP_N"/>
    <property type="match status" value="1"/>
</dbReference>
<name>A0ABV0IF18_9MICC</name>
<comment type="function">
    <text evidence="3">Required for maturation of 30S ribosomal subunits.</text>
</comment>
<dbReference type="SUPFAM" id="SSF75420">
    <property type="entry name" value="YhbC-like, N-terminal domain"/>
    <property type="match status" value="1"/>
</dbReference>
<sequence>MNTSPDTTGLDALVSAAVDPLGLLLESTTAGGEPGQRVLTVVVDRSEGTAGLDLDELAEATRAVSAALDAAGDDLPGLGTEPYQLEVSTPGVSRPLTEPRHWRRNVGRLVEVQIEADAGPDGGAEPAGAAPGPALTARIQSADEAGVVLVPVRPGAKKGMPAKVGEPERHPYDRLGPATVQVELTRGGAGAATGELKTEV</sequence>
<dbReference type="EMBL" id="JBDXMX010000001">
    <property type="protein sequence ID" value="MEO9246746.1"/>
    <property type="molecule type" value="Genomic_DNA"/>
</dbReference>
<dbReference type="Proteomes" id="UP001484097">
    <property type="component" value="Unassembled WGS sequence"/>
</dbReference>
<feature type="domain" description="Ribosome maturation factor RimP N-terminal" evidence="4">
    <location>
        <begin position="14"/>
        <end position="92"/>
    </location>
</feature>
<accession>A0ABV0IF18</accession>
<evidence type="ECO:0000256" key="3">
    <source>
        <dbReference type="HAMAP-Rule" id="MF_01077"/>
    </source>
</evidence>
<evidence type="ECO:0000313" key="5">
    <source>
        <dbReference type="EMBL" id="MEO9246746.1"/>
    </source>
</evidence>
<dbReference type="InterPro" id="IPR028989">
    <property type="entry name" value="RimP_N"/>
</dbReference>
<evidence type="ECO:0000313" key="6">
    <source>
        <dbReference type="Proteomes" id="UP001484097"/>
    </source>
</evidence>
<keyword evidence="6" id="KW-1185">Reference proteome</keyword>
<keyword evidence="1 3" id="KW-0963">Cytoplasm</keyword>
<dbReference type="Gene3D" id="3.30.300.70">
    <property type="entry name" value="RimP-like superfamily, N-terminal"/>
    <property type="match status" value="1"/>
</dbReference>
<dbReference type="RefSeq" id="WP_347918993.1">
    <property type="nucleotide sequence ID" value="NZ_JBDXMX010000001.1"/>
</dbReference>
<dbReference type="InterPro" id="IPR035956">
    <property type="entry name" value="RimP_N_sf"/>
</dbReference>
<reference evidence="5 6" key="1">
    <citation type="submission" date="2024-05" db="EMBL/GenBank/DDBJ databases">
        <authorList>
            <person name="Yi C."/>
        </authorList>
    </citation>
    <scope>NUCLEOTIDE SEQUENCE [LARGE SCALE GENOMIC DNA]</scope>
    <source>
        <strain evidence="5 6">XS13</strain>
    </source>
</reference>
<evidence type="ECO:0000256" key="2">
    <source>
        <dbReference type="ARBA" id="ARBA00022517"/>
    </source>
</evidence>
<comment type="similarity">
    <text evidence="3">Belongs to the RimP family.</text>
</comment>
<gene>
    <name evidence="3" type="primary">rimP</name>
    <name evidence="5" type="ORF">ABDK96_03530</name>
</gene>
<evidence type="ECO:0000259" key="4">
    <source>
        <dbReference type="Pfam" id="PF02576"/>
    </source>
</evidence>
<dbReference type="PANTHER" id="PTHR33867">
    <property type="entry name" value="RIBOSOME MATURATION FACTOR RIMP"/>
    <property type="match status" value="1"/>
</dbReference>
<evidence type="ECO:0000256" key="1">
    <source>
        <dbReference type="ARBA" id="ARBA00022490"/>
    </source>
</evidence>
<dbReference type="InterPro" id="IPR003728">
    <property type="entry name" value="Ribosome_maturation_RimP"/>
</dbReference>
<organism evidence="5 6">
    <name type="scientific">Citricoccus nitrophenolicus</name>
    <dbReference type="NCBI Taxonomy" id="863575"/>
    <lineage>
        <taxon>Bacteria</taxon>
        <taxon>Bacillati</taxon>
        <taxon>Actinomycetota</taxon>
        <taxon>Actinomycetes</taxon>
        <taxon>Micrococcales</taxon>
        <taxon>Micrococcaceae</taxon>
        <taxon>Citricoccus</taxon>
    </lineage>
</organism>
<comment type="subcellular location">
    <subcellularLocation>
        <location evidence="3">Cytoplasm</location>
    </subcellularLocation>
</comment>
<keyword evidence="2 3" id="KW-0690">Ribosome biogenesis</keyword>
<dbReference type="HAMAP" id="MF_01077">
    <property type="entry name" value="RimP"/>
    <property type="match status" value="1"/>
</dbReference>
<protein>
    <recommendedName>
        <fullName evidence="3">Ribosome maturation factor RimP</fullName>
    </recommendedName>
</protein>
<proteinExistence type="inferred from homology"/>